<evidence type="ECO:0000313" key="4">
    <source>
        <dbReference type="Proteomes" id="UP001646157"/>
    </source>
</evidence>
<dbReference type="NCBIfam" id="TIGR03261">
    <property type="entry name" value="phnS2"/>
    <property type="match status" value="1"/>
</dbReference>
<dbReference type="EMBL" id="JAFBDZ010000003">
    <property type="protein sequence ID" value="MBM7587001.1"/>
    <property type="molecule type" value="Genomic_DNA"/>
</dbReference>
<keyword evidence="1 2" id="KW-0732">Signal</keyword>
<keyword evidence="4" id="KW-1185">Reference proteome</keyword>
<reference evidence="3 4" key="1">
    <citation type="submission" date="2021-01" db="EMBL/GenBank/DDBJ databases">
        <title>Genomic Encyclopedia of Type Strains, Phase IV (KMG-IV): sequencing the most valuable type-strain genomes for metagenomic binning, comparative biology and taxonomic classification.</title>
        <authorList>
            <person name="Goeker M."/>
        </authorList>
    </citation>
    <scope>NUCLEOTIDE SEQUENCE [LARGE SCALE GENOMIC DNA]</scope>
    <source>
        <strain evidence="3 4">DSM 24834</strain>
    </source>
</reference>
<dbReference type="Pfam" id="PF13343">
    <property type="entry name" value="SBP_bac_6"/>
    <property type="match status" value="1"/>
</dbReference>
<evidence type="ECO:0000256" key="1">
    <source>
        <dbReference type="ARBA" id="ARBA00022729"/>
    </source>
</evidence>
<organism evidence="3 4">
    <name type="scientific">Rossellomorea pakistanensis</name>
    <dbReference type="NCBI Taxonomy" id="992288"/>
    <lineage>
        <taxon>Bacteria</taxon>
        <taxon>Bacillati</taxon>
        <taxon>Bacillota</taxon>
        <taxon>Bacilli</taxon>
        <taxon>Bacillales</taxon>
        <taxon>Bacillaceae</taxon>
        <taxon>Rossellomorea</taxon>
    </lineage>
</organism>
<dbReference type="InterPro" id="IPR017663">
    <property type="entry name" value="ABC_2-AEP-bd"/>
</dbReference>
<protein>
    <submittedName>
        <fullName evidence="3">Iron(III) transport system substrate-binding protein</fullName>
    </submittedName>
</protein>
<gene>
    <name evidence="3" type="ORF">JOC86_003553</name>
</gene>
<sequence length="357" mass="39995">MKKHIKKWMMLVMSVILLSACGQESSNGSSSEGDHSLSGELTVYTAIEEELIPEYLKSFEEQYPEIELNIVRDSTGIITAKLLSEGENTNADVVWGLAASSLLALDEKDMLAEYTPKGSERIQDLYKDSKEPTKWTGNTAFMTGIVVNKTELKKNNLPIPKTYKDLLKPEYKDMIVMPHPASSGTGFLTTSAWLQMMGEEKGWSYMEDLHDNVATYTHSGSKPAKLAAAGEYPIGISLVYSGVQQKQEGAPVEVILPEEGLGWDVEANALIKKEGNEKEKLAKAFLDWAITDDVMKKYYDANGFSTMENDFARPKEFPKGVEEKMYKENDLNWAAENRDDILKEWESKFGTKAEPKE</sequence>
<dbReference type="PROSITE" id="PS51257">
    <property type="entry name" value="PROKAR_LIPOPROTEIN"/>
    <property type="match status" value="1"/>
</dbReference>
<feature type="signal peptide" evidence="2">
    <location>
        <begin position="1"/>
        <end position="22"/>
    </location>
</feature>
<feature type="chain" id="PRO_5045480941" evidence="2">
    <location>
        <begin position="23"/>
        <end position="357"/>
    </location>
</feature>
<dbReference type="RefSeq" id="WP_205174157.1">
    <property type="nucleotide sequence ID" value="NZ_JAFBDZ010000003.1"/>
</dbReference>
<dbReference type="Proteomes" id="UP001646157">
    <property type="component" value="Unassembled WGS sequence"/>
</dbReference>
<name>A0ABS2NGL3_9BACI</name>
<dbReference type="SUPFAM" id="SSF53850">
    <property type="entry name" value="Periplasmic binding protein-like II"/>
    <property type="match status" value="1"/>
</dbReference>
<dbReference type="InterPro" id="IPR026045">
    <property type="entry name" value="Ferric-bd"/>
</dbReference>
<comment type="caution">
    <text evidence="3">The sequence shown here is derived from an EMBL/GenBank/DDBJ whole genome shotgun (WGS) entry which is preliminary data.</text>
</comment>
<evidence type="ECO:0000256" key="2">
    <source>
        <dbReference type="SAM" id="SignalP"/>
    </source>
</evidence>
<proteinExistence type="predicted"/>
<evidence type="ECO:0000313" key="3">
    <source>
        <dbReference type="EMBL" id="MBM7587001.1"/>
    </source>
</evidence>
<dbReference type="CDD" id="cd13544">
    <property type="entry name" value="PBP2_Fbp_like_1"/>
    <property type="match status" value="1"/>
</dbReference>
<dbReference type="Gene3D" id="3.40.190.10">
    <property type="entry name" value="Periplasmic binding protein-like II"/>
    <property type="match status" value="2"/>
</dbReference>
<dbReference type="PIRSF" id="PIRSF002825">
    <property type="entry name" value="CfbpA"/>
    <property type="match status" value="1"/>
</dbReference>
<dbReference type="PANTHER" id="PTHR30006">
    <property type="entry name" value="THIAMINE-BINDING PERIPLASMIC PROTEIN-RELATED"/>
    <property type="match status" value="1"/>
</dbReference>
<accession>A0ABS2NGL3</accession>
<dbReference type="PANTHER" id="PTHR30006:SF2">
    <property type="entry name" value="ABC TRANSPORTER SUBSTRATE-BINDING PROTEIN"/>
    <property type="match status" value="1"/>
</dbReference>